<accession>A0A9D5HYZ2</accession>
<feature type="region of interest" description="Disordered" evidence="1">
    <location>
        <begin position="149"/>
        <end position="177"/>
    </location>
</feature>
<evidence type="ECO:0000313" key="4">
    <source>
        <dbReference type="EMBL" id="KAJ1613027.1"/>
    </source>
</evidence>
<feature type="signal peptide" evidence="3">
    <location>
        <begin position="1"/>
        <end position="17"/>
    </location>
</feature>
<gene>
    <name evidence="4" type="ORF">OJ253_347</name>
</gene>
<feature type="compositionally biased region" description="Basic and acidic residues" evidence="1">
    <location>
        <begin position="167"/>
        <end position="177"/>
    </location>
</feature>
<dbReference type="EMBL" id="JAPCXC010000004">
    <property type="protein sequence ID" value="KAJ1613027.1"/>
    <property type="molecule type" value="Genomic_DNA"/>
</dbReference>
<evidence type="ECO:0000256" key="1">
    <source>
        <dbReference type="SAM" id="MobiDB-lite"/>
    </source>
</evidence>
<keyword evidence="2" id="KW-0812">Transmembrane</keyword>
<keyword evidence="3" id="KW-0732">Signal</keyword>
<organism evidence="4">
    <name type="scientific">Cryptosporidium canis</name>
    <dbReference type="NCBI Taxonomy" id="195482"/>
    <lineage>
        <taxon>Eukaryota</taxon>
        <taxon>Sar</taxon>
        <taxon>Alveolata</taxon>
        <taxon>Apicomplexa</taxon>
        <taxon>Conoidasida</taxon>
        <taxon>Coccidia</taxon>
        <taxon>Eucoccidiorida</taxon>
        <taxon>Eimeriorina</taxon>
        <taxon>Cryptosporidiidae</taxon>
        <taxon>Cryptosporidium</taxon>
    </lineage>
</organism>
<reference evidence="4" key="1">
    <citation type="submission" date="2022-10" db="EMBL/GenBank/DDBJ databases">
        <title>Adaptive evolution leads to modifications in subtelomeric GC content in a zoonotic Cryptosporidium species.</title>
        <authorList>
            <person name="Li J."/>
            <person name="Feng Y."/>
            <person name="Xiao L."/>
        </authorList>
    </citation>
    <scope>NUCLEOTIDE SEQUENCE</scope>
    <source>
        <strain evidence="4">33844</strain>
    </source>
</reference>
<proteinExistence type="predicted"/>
<name>A0A9D5HYZ2_9CRYT</name>
<comment type="caution">
    <text evidence="4">The sequence shown here is derived from an EMBL/GenBank/DDBJ whole genome shotgun (WGS) entry which is preliminary data.</text>
</comment>
<dbReference type="OrthoDB" id="343578at2759"/>
<feature type="transmembrane region" description="Helical" evidence="2">
    <location>
        <begin position="334"/>
        <end position="361"/>
    </location>
</feature>
<feature type="region of interest" description="Disordered" evidence="1">
    <location>
        <begin position="287"/>
        <end position="323"/>
    </location>
</feature>
<keyword evidence="2" id="KW-0472">Membrane</keyword>
<dbReference type="AlphaFoldDB" id="A0A9D5HYZ2"/>
<evidence type="ECO:0000256" key="2">
    <source>
        <dbReference type="SAM" id="Phobius"/>
    </source>
</evidence>
<dbReference type="Proteomes" id="UP001067231">
    <property type="component" value="Unassembled WGS sequence"/>
</dbReference>
<feature type="chain" id="PRO_5039700582" evidence="3">
    <location>
        <begin position="18"/>
        <end position="418"/>
    </location>
</feature>
<keyword evidence="2" id="KW-1133">Transmembrane helix</keyword>
<evidence type="ECO:0000256" key="3">
    <source>
        <dbReference type="SAM" id="SignalP"/>
    </source>
</evidence>
<sequence length="418" mass="46968">MHLPKLLLFIYFGLVRSILCSSNDDEISQFCKNNNITVSELEGEAAVVGVSPKKLIKMMSSEHFSASEELGCKNISRDLLDGENQNSSMLVGYEDVLGFIQSSSFIYSSDMVQNATVEGYKNVTDLSDKLFKMDTETLKLGEHTLFSDGVEKSQVGETKSNITEPTPEPKPETRKEDDKYKIIFVKRSPKDGAIYGSSEGKLRAKGDIGKRYYIINSNGEKEEYEVIEHRPRLNRAKKVKLISRPRKIRIIERQIQPLIIARPNNAQLRAPMQTPYMPGYHGYVVPPQPSPYLPPSPPQTAPQAPPPKPQTRDMSELDDMSTNDNYRYNDKNSFIGPMTISIIVVILIIICIIGGFCFCGATTNRNTECMPLLPPRPHNIPPQPYNSRAPIIPPNPNHQMQPPQGRQVYGYAVIPNVR</sequence>
<protein>
    <submittedName>
        <fullName evidence="4">Signal peptide-containing protein</fullName>
    </submittedName>
</protein>
<feature type="compositionally biased region" description="Pro residues" evidence="1">
    <location>
        <begin position="287"/>
        <end position="309"/>
    </location>
</feature>